<dbReference type="GO" id="GO:0051536">
    <property type="term" value="F:iron-sulfur cluster binding"/>
    <property type="evidence" value="ECO:0007669"/>
    <property type="project" value="UniProtKB-KW"/>
</dbReference>
<accession>A0A382J3U7</accession>
<feature type="non-terminal residue" evidence="4">
    <location>
        <position position="351"/>
    </location>
</feature>
<evidence type="ECO:0000256" key="2">
    <source>
        <dbReference type="ARBA" id="ARBA00023014"/>
    </source>
</evidence>
<dbReference type="InterPro" id="IPR050612">
    <property type="entry name" value="Prok_Mopterin_Oxidored"/>
</dbReference>
<keyword evidence="2" id="KW-0479">Metal-binding</keyword>
<dbReference type="EMBL" id="UINC01071504">
    <property type="protein sequence ID" value="SVC06448.1"/>
    <property type="molecule type" value="Genomic_DNA"/>
</dbReference>
<name>A0A382J3U7_9ZZZZ</name>
<evidence type="ECO:0000259" key="3">
    <source>
        <dbReference type="Pfam" id="PF00384"/>
    </source>
</evidence>
<evidence type="ECO:0000313" key="4">
    <source>
        <dbReference type="EMBL" id="SVC06448.1"/>
    </source>
</evidence>
<keyword evidence="2" id="KW-0411">Iron-sulfur</keyword>
<feature type="non-terminal residue" evidence="4">
    <location>
        <position position="1"/>
    </location>
</feature>
<gene>
    <name evidence="4" type="ORF">METZ01_LOCUS259302</name>
</gene>
<keyword evidence="1" id="KW-0408">Iron</keyword>
<evidence type="ECO:0000256" key="1">
    <source>
        <dbReference type="ARBA" id="ARBA00023004"/>
    </source>
</evidence>
<organism evidence="4">
    <name type="scientific">marine metagenome</name>
    <dbReference type="NCBI Taxonomy" id="408172"/>
    <lineage>
        <taxon>unclassified sequences</taxon>
        <taxon>metagenomes</taxon>
        <taxon>ecological metagenomes</taxon>
    </lineage>
</organism>
<dbReference type="Gene3D" id="3.40.50.740">
    <property type="match status" value="1"/>
</dbReference>
<dbReference type="InterPro" id="IPR006656">
    <property type="entry name" value="Mopterin_OxRdtase"/>
</dbReference>
<dbReference type="Pfam" id="PF00384">
    <property type="entry name" value="Molybdopterin"/>
    <property type="match status" value="1"/>
</dbReference>
<feature type="domain" description="Molybdopterin oxidoreductase" evidence="3">
    <location>
        <begin position="130"/>
        <end position="315"/>
    </location>
</feature>
<dbReference type="PANTHER" id="PTHR43742">
    <property type="entry name" value="TRIMETHYLAMINE-N-OXIDE REDUCTASE"/>
    <property type="match status" value="1"/>
</dbReference>
<dbReference type="PANTHER" id="PTHR43742:SF6">
    <property type="entry name" value="OXIDOREDUCTASE YYAE-RELATED"/>
    <property type="match status" value="1"/>
</dbReference>
<reference evidence="4" key="1">
    <citation type="submission" date="2018-05" db="EMBL/GenBank/DDBJ databases">
        <authorList>
            <person name="Lanie J.A."/>
            <person name="Ng W.-L."/>
            <person name="Kazmierczak K.M."/>
            <person name="Andrzejewski T.M."/>
            <person name="Davidsen T.M."/>
            <person name="Wayne K.J."/>
            <person name="Tettelin H."/>
            <person name="Glass J.I."/>
            <person name="Rusch D."/>
            <person name="Podicherti R."/>
            <person name="Tsui H.-C.T."/>
            <person name="Winkler M.E."/>
        </authorList>
    </citation>
    <scope>NUCLEOTIDE SEQUENCE</scope>
</reference>
<dbReference type="Gene3D" id="3.40.228.10">
    <property type="entry name" value="Dimethylsulfoxide Reductase, domain 2"/>
    <property type="match status" value="1"/>
</dbReference>
<dbReference type="AlphaFoldDB" id="A0A382J3U7"/>
<dbReference type="Gene3D" id="2.20.25.90">
    <property type="entry name" value="ADC-like domains"/>
    <property type="match status" value="1"/>
</dbReference>
<protein>
    <recommendedName>
        <fullName evidence="3">Molybdopterin oxidoreductase domain-containing protein</fullName>
    </recommendedName>
</protein>
<dbReference type="SUPFAM" id="SSF53706">
    <property type="entry name" value="Formate dehydrogenase/DMSO reductase, domains 1-3"/>
    <property type="match status" value="1"/>
</dbReference>
<dbReference type="GO" id="GO:0016491">
    <property type="term" value="F:oxidoreductase activity"/>
    <property type="evidence" value="ECO:0007669"/>
    <property type="project" value="InterPro"/>
</dbReference>
<sequence>FLEPLERKENDTGQSHSMNVTDSVTTALQLVKSPAVMGVGVNPGTTKGTPRGSARQLNSVFPYRTPRSERQADRTLAGGCNICFNCCPVNFHFKGEKLVNITGNLDDYLFNGKVCSKSQMTLQLYNNEERLKTPLKRVGARGEGRFEPISWEQALTEIAEKMTQVKERWGAEALGLYVGARTGLLVSEGYARLFAQLWGTPNLEGTGPFCASAKSIAYELTQGQVGSGNSYTLDDLGSAELYVFLGDNMAETRPVYFGMINDWRLRNQAKMIVVDPRRSVTATKAGRWLAIRPGTDLALGLAIAHHILANGLHDRQFCESWVLGWEAWHHFILEKDYSPDWASPITDLPSS</sequence>
<proteinExistence type="predicted"/>